<dbReference type="Proteomes" id="UP000267017">
    <property type="component" value="Unassembled WGS sequence"/>
</dbReference>
<feature type="transmembrane region" description="Helical" evidence="1">
    <location>
        <begin position="21"/>
        <end position="52"/>
    </location>
</feature>
<comment type="caution">
    <text evidence="3">The sequence shown here is derived from an EMBL/GenBank/DDBJ whole genome shotgun (WGS) entry which is preliminary data.</text>
</comment>
<keyword evidence="1" id="KW-0812">Transmembrane</keyword>
<organism evidence="3 4">
    <name type="scientific">Paenibacillus oralis</name>
    <dbReference type="NCBI Taxonomy" id="2490856"/>
    <lineage>
        <taxon>Bacteria</taxon>
        <taxon>Bacillati</taxon>
        <taxon>Bacillota</taxon>
        <taxon>Bacilli</taxon>
        <taxon>Bacillales</taxon>
        <taxon>Paenibacillaceae</taxon>
        <taxon>Paenibacillus</taxon>
    </lineage>
</organism>
<feature type="transmembrane region" description="Helical" evidence="1">
    <location>
        <begin position="72"/>
        <end position="98"/>
    </location>
</feature>
<dbReference type="AlphaFoldDB" id="A0A3P3TA45"/>
<feature type="domain" description="YdbS-like PH" evidence="2">
    <location>
        <begin position="126"/>
        <end position="181"/>
    </location>
</feature>
<proteinExistence type="predicted"/>
<keyword evidence="1" id="KW-1133">Transmembrane helix</keyword>
<dbReference type="EMBL" id="RRCN01000002">
    <property type="protein sequence ID" value="RRJ54812.1"/>
    <property type="molecule type" value="Genomic_DNA"/>
</dbReference>
<gene>
    <name evidence="3" type="ORF">EHV15_35065</name>
</gene>
<evidence type="ECO:0000313" key="3">
    <source>
        <dbReference type="EMBL" id="RRJ54812.1"/>
    </source>
</evidence>
<evidence type="ECO:0000313" key="4">
    <source>
        <dbReference type="Proteomes" id="UP000267017"/>
    </source>
</evidence>
<evidence type="ECO:0000259" key="2">
    <source>
        <dbReference type="Pfam" id="PF03703"/>
    </source>
</evidence>
<sequence length="190" mass="21489">MYNQLSPLFEVKPVFRPLQTLVFSLIISIFITMFFGSFLVPILGIIVGAIIIESSPGLKESIASATDSGNTHTLAFIFSSLPIIVGMVLYFTVTLFVYRALKQNKEKTVYSFFEDHMTYFESYRKKIKTTIKYSSISAVDYTCSPFQERLGLGTVSISTGVRSKTINLFDIPNPDEIYQKIEELTETHYA</sequence>
<protein>
    <recommendedName>
        <fullName evidence="2">YdbS-like PH domain-containing protein</fullName>
    </recommendedName>
</protein>
<keyword evidence="1" id="KW-0472">Membrane</keyword>
<accession>A0A3P3TA45</accession>
<reference evidence="3 4" key="1">
    <citation type="submission" date="2018-11" db="EMBL/GenBank/DDBJ databases">
        <title>Genome sequencing of Paenibacillus sp. KCOM 3021 (= ChDC PVNT-B20).</title>
        <authorList>
            <person name="Kook J.-K."/>
            <person name="Park S.-N."/>
            <person name="Lim Y.K."/>
        </authorList>
    </citation>
    <scope>NUCLEOTIDE SEQUENCE [LARGE SCALE GENOMIC DNA]</scope>
    <source>
        <strain evidence="3 4">KCOM 3021</strain>
    </source>
</reference>
<dbReference type="InterPro" id="IPR005182">
    <property type="entry name" value="YdbS-like_PH"/>
</dbReference>
<evidence type="ECO:0000256" key="1">
    <source>
        <dbReference type="SAM" id="Phobius"/>
    </source>
</evidence>
<name>A0A3P3TA45_9BACL</name>
<dbReference type="Pfam" id="PF03703">
    <property type="entry name" value="bPH_2"/>
    <property type="match status" value="1"/>
</dbReference>
<keyword evidence="4" id="KW-1185">Reference proteome</keyword>
<dbReference type="RefSeq" id="WP_128635896.1">
    <property type="nucleotide sequence ID" value="NZ_RRCN01000002.1"/>
</dbReference>